<proteinExistence type="predicted"/>
<organism evidence="2 3">
    <name type="scientific">Puccinia coronata f. sp. avenae</name>
    <dbReference type="NCBI Taxonomy" id="200324"/>
    <lineage>
        <taxon>Eukaryota</taxon>
        <taxon>Fungi</taxon>
        <taxon>Dikarya</taxon>
        <taxon>Basidiomycota</taxon>
        <taxon>Pucciniomycotina</taxon>
        <taxon>Pucciniomycetes</taxon>
        <taxon>Pucciniales</taxon>
        <taxon>Pucciniaceae</taxon>
        <taxon>Puccinia</taxon>
    </lineage>
</organism>
<protein>
    <submittedName>
        <fullName evidence="2">Uncharacterized protein</fullName>
    </submittedName>
</protein>
<evidence type="ECO:0000256" key="1">
    <source>
        <dbReference type="SAM" id="MobiDB-lite"/>
    </source>
</evidence>
<sequence>MTNVNKLKDIPCFCVPANHPMFTEYFNKQSYPHSLSPDPRTTYPPHQTSHHHQEQLNHAVEENQLRRLGDEDQKNTATIINTAVNQICTRDRLMANGSNFRKWN</sequence>
<dbReference type="Proteomes" id="UP000235388">
    <property type="component" value="Unassembled WGS sequence"/>
</dbReference>
<evidence type="ECO:0000313" key="2">
    <source>
        <dbReference type="EMBL" id="PLW29484.1"/>
    </source>
</evidence>
<name>A0A2N5TVH1_9BASI</name>
<reference evidence="2 3" key="1">
    <citation type="submission" date="2017-11" db="EMBL/GenBank/DDBJ databases">
        <title>De novo assembly and phasing of dikaryotic genomes from two isolates of Puccinia coronata f. sp. avenae, the causal agent of oat crown rust.</title>
        <authorList>
            <person name="Miller M.E."/>
            <person name="Zhang Y."/>
            <person name="Omidvar V."/>
            <person name="Sperschneider J."/>
            <person name="Schwessinger B."/>
            <person name="Raley C."/>
            <person name="Palmer J.M."/>
            <person name="Garnica D."/>
            <person name="Upadhyaya N."/>
            <person name="Rathjen J."/>
            <person name="Taylor J.M."/>
            <person name="Park R.F."/>
            <person name="Dodds P.N."/>
            <person name="Hirsch C.D."/>
            <person name="Kianian S.F."/>
            <person name="Figueroa M."/>
        </authorList>
    </citation>
    <scope>NUCLEOTIDE SEQUENCE [LARGE SCALE GENOMIC DNA]</scope>
    <source>
        <strain evidence="2">12NC29</strain>
    </source>
</reference>
<comment type="caution">
    <text evidence="2">The sequence shown here is derived from an EMBL/GenBank/DDBJ whole genome shotgun (WGS) entry which is preliminary data.</text>
</comment>
<dbReference type="AlphaFoldDB" id="A0A2N5TVH1"/>
<evidence type="ECO:0000313" key="3">
    <source>
        <dbReference type="Proteomes" id="UP000235388"/>
    </source>
</evidence>
<gene>
    <name evidence="2" type="ORF">PCANC_26063</name>
</gene>
<accession>A0A2N5TVH1</accession>
<feature type="region of interest" description="Disordered" evidence="1">
    <location>
        <begin position="29"/>
        <end position="56"/>
    </location>
</feature>
<keyword evidence="3" id="KW-1185">Reference proteome</keyword>
<dbReference type="EMBL" id="PGCJ01000409">
    <property type="protein sequence ID" value="PLW29484.1"/>
    <property type="molecule type" value="Genomic_DNA"/>
</dbReference>